<comment type="similarity">
    <text evidence="1">Belongs to the carbohydrate kinase pfkB family.</text>
</comment>
<feature type="binding site" evidence="12">
    <location>
        <position position="230"/>
    </location>
    <ligand>
        <name>K(+)</name>
        <dbReference type="ChEBI" id="CHEBI:29103"/>
    </ligand>
</feature>
<reference evidence="14" key="1">
    <citation type="submission" date="2021-03" db="EMBL/GenBank/DDBJ databases">
        <title>Bacillus suaedae sp. nov., isolated from Suaeda aralocaspica.</title>
        <authorList>
            <person name="Lei R.F.R."/>
        </authorList>
    </citation>
    <scope>NUCLEOTIDE SEQUENCE</scope>
    <source>
        <strain evidence="14">YZJH907-2</strain>
    </source>
</reference>
<keyword evidence="12" id="KW-0963">Cytoplasm</keyword>
<comment type="function">
    <text evidence="12">Catalyzes the phosphorylation of ribose at O-5 in a reaction requiring ATP and magnesium. The resulting D-ribose-5-phosphate can then be used either for sythesis of nucleotides, histidine, and tryptophan, or as a component of the pentose phosphate pathway.</text>
</comment>
<dbReference type="HAMAP" id="MF_01987">
    <property type="entry name" value="Ribokinase"/>
    <property type="match status" value="1"/>
</dbReference>
<dbReference type="CDD" id="cd01174">
    <property type="entry name" value="ribokinase"/>
    <property type="match status" value="1"/>
</dbReference>
<dbReference type="EMBL" id="JAGKSQ010000002">
    <property type="protein sequence ID" value="MBP3950482.1"/>
    <property type="molecule type" value="Genomic_DNA"/>
</dbReference>
<evidence type="ECO:0000313" key="15">
    <source>
        <dbReference type="Proteomes" id="UP000678228"/>
    </source>
</evidence>
<dbReference type="PANTHER" id="PTHR10584">
    <property type="entry name" value="SUGAR KINASE"/>
    <property type="match status" value="1"/>
</dbReference>
<evidence type="ECO:0000256" key="4">
    <source>
        <dbReference type="ARBA" id="ARBA00022679"/>
    </source>
</evidence>
<feature type="binding site" evidence="12">
    <location>
        <position position="269"/>
    </location>
    <ligand>
        <name>K(+)</name>
        <dbReference type="ChEBI" id="CHEBI:29103"/>
    </ligand>
</feature>
<dbReference type="GO" id="GO:0046872">
    <property type="term" value="F:metal ion binding"/>
    <property type="evidence" value="ECO:0007669"/>
    <property type="project" value="UniProtKB-KW"/>
</dbReference>
<dbReference type="GO" id="GO:0005524">
    <property type="term" value="F:ATP binding"/>
    <property type="evidence" value="ECO:0007669"/>
    <property type="project" value="UniProtKB-UniRule"/>
</dbReference>
<dbReference type="RefSeq" id="WP_210596123.1">
    <property type="nucleotide sequence ID" value="NZ_JAGKSQ010000002.1"/>
</dbReference>
<evidence type="ECO:0000313" key="14">
    <source>
        <dbReference type="EMBL" id="MBP3950482.1"/>
    </source>
</evidence>
<evidence type="ECO:0000259" key="13">
    <source>
        <dbReference type="Pfam" id="PF00294"/>
    </source>
</evidence>
<dbReference type="InterPro" id="IPR011877">
    <property type="entry name" value="Ribokinase"/>
</dbReference>
<feature type="binding site" evidence="12">
    <location>
        <position position="266"/>
    </location>
    <ligand>
        <name>K(+)</name>
        <dbReference type="ChEBI" id="CHEBI:29103"/>
    </ligand>
</feature>
<evidence type="ECO:0000256" key="9">
    <source>
        <dbReference type="ARBA" id="ARBA00022842"/>
    </source>
</evidence>
<feature type="binding site" evidence="12">
    <location>
        <position position="141"/>
    </location>
    <ligand>
        <name>substrate</name>
    </ligand>
</feature>
<dbReference type="InterPro" id="IPR011611">
    <property type="entry name" value="PfkB_dom"/>
</dbReference>
<protein>
    <recommendedName>
        <fullName evidence="3 12">Ribokinase</fullName>
        <shortName evidence="12">RK</shortName>
        <ecNumber evidence="2 12">2.7.1.15</ecNumber>
    </recommendedName>
</protein>
<keyword evidence="6 12" id="KW-0547">Nucleotide-binding</keyword>
<evidence type="ECO:0000256" key="6">
    <source>
        <dbReference type="ARBA" id="ARBA00022741"/>
    </source>
</evidence>
<keyword evidence="11 12" id="KW-0119">Carbohydrate metabolism</keyword>
<evidence type="ECO:0000256" key="5">
    <source>
        <dbReference type="ARBA" id="ARBA00022723"/>
    </source>
</evidence>
<evidence type="ECO:0000256" key="11">
    <source>
        <dbReference type="ARBA" id="ARBA00023277"/>
    </source>
</evidence>
<feature type="domain" description="Carbohydrate kinase PfkB" evidence="13">
    <location>
        <begin position="4"/>
        <end position="278"/>
    </location>
</feature>
<feature type="binding site" evidence="12">
    <location>
        <begin position="204"/>
        <end position="209"/>
    </location>
    <ligand>
        <name>ATP</name>
        <dbReference type="ChEBI" id="CHEBI:30616"/>
    </ligand>
</feature>
<feature type="binding site" evidence="12">
    <location>
        <begin position="235"/>
        <end position="236"/>
    </location>
    <ligand>
        <name>ATP</name>
        <dbReference type="ChEBI" id="CHEBI:30616"/>
    </ligand>
</feature>
<dbReference type="Proteomes" id="UP000678228">
    <property type="component" value="Unassembled WGS sequence"/>
</dbReference>
<keyword evidence="9 12" id="KW-0460">Magnesium</keyword>
<feature type="active site" description="Proton acceptor" evidence="12">
    <location>
        <position position="236"/>
    </location>
</feature>
<dbReference type="PRINTS" id="PR00990">
    <property type="entry name" value="RIBOKINASE"/>
</dbReference>
<dbReference type="AlphaFoldDB" id="A0A940WU41"/>
<comment type="activity regulation">
    <text evidence="12">Activated by a monovalent cation that binds near, but not in, the active site. The most likely occupant of the site in vivo is potassium. Ion binding induces a conformational change that may alter substrate affinity.</text>
</comment>
<sequence>MKQAKITVIGSVNMDLVTITKKRPNQGETVLGESFQTIPGGKGANQAVAAARLGADVALIGRVGDDSFGQKLKTHLQSEGVRISEEATVIGKSTGIAAITISEQNNSIIVVPGANGDLTKEFVESHEHRISTSDLIVVQLEIPLETVIFAIELASKHHVPVILNPAPVQPLTKSVLEKVTYLTPNEHEVKELNIEGFEQKVIITQGNKGVIYYENGIEQVVPSFSVDVIDTTGAGDAFNAALAVSLAEGKELKDALRYGCAVGALAVTKLGAQSGMPTKEDIEHFLKAR</sequence>
<evidence type="ECO:0000256" key="12">
    <source>
        <dbReference type="HAMAP-Rule" id="MF_01987"/>
    </source>
</evidence>
<proteinExistence type="inferred from homology"/>
<evidence type="ECO:0000256" key="8">
    <source>
        <dbReference type="ARBA" id="ARBA00022840"/>
    </source>
</evidence>
<feature type="binding site" evidence="12">
    <location>
        <begin position="13"/>
        <end position="15"/>
    </location>
    <ligand>
        <name>substrate</name>
    </ligand>
</feature>
<evidence type="ECO:0000256" key="3">
    <source>
        <dbReference type="ARBA" id="ARBA00016943"/>
    </source>
</evidence>
<dbReference type="NCBIfam" id="TIGR02152">
    <property type="entry name" value="D_ribokin_bact"/>
    <property type="match status" value="1"/>
</dbReference>
<comment type="caution">
    <text evidence="12">Lacks conserved residue(s) required for the propagation of feature annotation.</text>
</comment>
<keyword evidence="8 12" id="KW-0067">ATP-binding</keyword>
<comment type="subunit">
    <text evidence="12">Homodimer.</text>
</comment>
<dbReference type="Pfam" id="PF00294">
    <property type="entry name" value="PfkB"/>
    <property type="match status" value="1"/>
</dbReference>
<comment type="catalytic activity">
    <reaction evidence="12">
        <text>D-ribose + ATP = D-ribose 5-phosphate + ADP + H(+)</text>
        <dbReference type="Rhea" id="RHEA:13697"/>
        <dbReference type="ChEBI" id="CHEBI:15378"/>
        <dbReference type="ChEBI" id="CHEBI:30616"/>
        <dbReference type="ChEBI" id="CHEBI:47013"/>
        <dbReference type="ChEBI" id="CHEBI:78346"/>
        <dbReference type="ChEBI" id="CHEBI:456216"/>
        <dbReference type="EC" id="2.7.1.15"/>
    </reaction>
</comment>
<gene>
    <name evidence="12 14" type="primary">rbsK</name>
    <name evidence="14" type="ORF">J7W16_05000</name>
</gene>
<feature type="binding site" evidence="12">
    <location>
        <position position="185"/>
    </location>
    <ligand>
        <name>ATP</name>
        <dbReference type="ChEBI" id="CHEBI:30616"/>
    </ligand>
</feature>
<dbReference type="PANTHER" id="PTHR10584:SF166">
    <property type="entry name" value="RIBOKINASE"/>
    <property type="match status" value="1"/>
</dbReference>
<dbReference type="InterPro" id="IPR002173">
    <property type="entry name" value="Carboh/pur_kinase_PfkB_CS"/>
</dbReference>
<dbReference type="EC" id="2.7.1.15" evidence="2 12"/>
<keyword evidence="15" id="KW-1185">Reference proteome</keyword>
<dbReference type="InterPro" id="IPR002139">
    <property type="entry name" value="Ribo/fructo_kinase"/>
</dbReference>
<keyword evidence="10 12" id="KW-0630">Potassium</keyword>
<evidence type="ECO:0000256" key="1">
    <source>
        <dbReference type="ARBA" id="ARBA00005380"/>
    </source>
</evidence>
<dbReference type="GO" id="GO:0005829">
    <property type="term" value="C:cytosol"/>
    <property type="evidence" value="ECO:0007669"/>
    <property type="project" value="TreeGrafter"/>
</dbReference>
<dbReference type="Gene3D" id="3.40.1190.20">
    <property type="match status" value="1"/>
</dbReference>
<comment type="similarity">
    <text evidence="12">Belongs to the carbohydrate kinase PfkB family. Ribokinase subfamily.</text>
</comment>
<comment type="cofactor">
    <cofactor evidence="12">
        <name>Mg(2+)</name>
        <dbReference type="ChEBI" id="CHEBI:18420"/>
    </cofactor>
    <text evidence="12">Requires a divalent cation, most likely magnesium in vivo, as an electrophilic catalyst to aid phosphoryl group transfer. It is the chelate of the metal and the nucleotide that is the actual substrate.</text>
</comment>
<dbReference type="PROSITE" id="PS00584">
    <property type="entry name" value="PFKB_KINASES_2"/>
    <property type="match status" value="1"/>
</dbReference>
<feature type="binding site" evidence="12">
    <location>
        <position position="232"/>
    </location>
    <ligand>
        <name>K(+)</name>
        <dbReference type="ChEBI" id="CHEBI:29103"/>
    </ligand>
</feature>
<organism evidence="14 15">
    <name type="scientific">Halalkalibacter suaedae</name>
    <dbReference type="NCBI Taxonomy" id="2822140"/>
    <lineage>
        <taxon>Bacteria</taxon>
        <taxon>Bacillati</taxon>
        <taxon>Bacillota</taxon>
        <taxon>Bacilli</taxon>
        <taxon>Bacillales</taxon>
        <taxon>Bacillaceae</taxon>
        <taxon>Halalkalibacter</taxon>
    </lineage>
</organism>
<keyword evidence="4 12" id="KW-0808">Transferase</keyword>
<keyword evidence="7 12" id="KW-0418">Kinase</keyword>
<feature type="binding site" evidence="12">
    <location>
        <position position="236"/>
    </location>
    <ligand>
        <name>substrate</name>
    </ligand>
</feature>
<evidence type="ECO:0000256" key="7">
    <source>
        <dbReference type="ARBA" id="ARBA00022777"/>
    </source>
</evidence>
<feature type="binding site" evidence="12">
    <location>
        <position position="271"/>
    </location>
    <ligand>
        <name>K(+)</name>
        <dbReference type="ChEBI" id="CHEBI:29103"/>
    </ligand>
</feature>
<dbReference type="InterPro" id="IPR029056">
    <property type="entry name" value="Ribokinase-like"/>
</dbReference>
<accession>A0A940WU41</accession>
<evidence type="ECO:0000256" key="2">
    <source>
        <dbReference type="ARBA" id="ARBA00012035"/>
    </source>
</evidence>
<dbReference type="GO" id="GO:0004747">
    <property type="term" value="F:ribokinase activity"/>
    <property type="evidence" value="ECO:0007669"/>
    <property type="project" value="UniProtKB-UniRule"/>
</dbReference>
<comment type="subcellular location">
    <subcellularLocation>
        <location evidence="12">Cytoplasm</location>
    </subcellularLocation>
</comment>
<evidence type="ECO:0000256" key="10">
    <source>
        <dbReference type="ARBA" id="ARBA00022958"/>
    </source>
</evidence>
<comment type="pathway">
    <text evidence="12">Carbohydrate metabolism; D-ribose degradation; D-ribose 5-phosphate from beta-D-ribopyranose: step 2/2.</text>
</comment>
<dbReference type="GO" id="GO:0019303">
    <property type="term" value="P:D-ribose catabolic process"/>
    <property type="evidence" value="ECO:0007669"/>
    <property type="project" value="UniProtKB-UniRule"/>
</dbReference>
<feature type="binding site" evidence="12">
    <location>
        <begin position="41"/>
        <end position="45"/>
    </location>
    <ligand>
        <name>substrate</name>
    </ligand>
</feature>
<keyword evidence="5 12" id="KW-0479">Metal-binding</keyword>
<dbReference type="SUPFAM" id="SSF53613">
    <property type="entry name" value="Ribokinase-like"/>
    <property type="match status" value="1"/>
</dbReference>
<name>A0A940WU41_9BACI</name>
<comment type="caution">
    <text evidence="14">The sequence shown here is derived from an EMBL/GenBank/DDBJ whole genome shotgun (WGS) entry which is preliminary data.</text>
</comment>